<dbReference type="Pfam" id="PF00664">
    <property type="entry name" value="ABC_membrane"/>
    <property type="match status" value="1"/>
</dbReference>
<evidence type="ECO:0000256" key="2">
    <source>
        <dbReference type="ARBA" id="ARBA00022692"/>
    </source>
</evidence>
<dbReference type="GO" id="GO:0005524">
    <property type="term" value="F:ATP binding"/>
    <property type="evidence" value="ECO:0007669"/>
    <property type="project" value="InterPro"/>
</dbReference>
<proteinExistence type="predicted"/>
<feature type="transmembrane region" description="Helical" evidence="5">
    <location>
        <begin position="46"/>
        <end position="72"/>
    </location>
</feature>
<sequence>MVIVALVLSCFSSVLSIIGPNRLSDLTNEITNGLITGMNFDTINSIALFLLIIYLVSALFDFLQGIIMATVANKFAQKMRTQISKKINKLPLRYFDTHSYGDLLSRVTNDVDTIAMSLSQSLGTLVGAITLFIGSIIMMFYTNWILAITGIVSSLLGFVAMFVIMAKSQKYFNARQVELGKLNGHIEEIYSNHNVVNAYNGTKRSF</sequence>
<dbReference type="InterPro" id="IPR011527">
    <property type="entry name" value="ABC1_TM_dom"/>
</dbReference>
<dbReference type="PROSITE" id="PS50929">
    <property type="entry name" value="ABC_TM1F"/>
    <property type="match status" value="1"/>
</dbReference>
<accession>K1SLV3</accession>
<dbReference type="InterPro" id="IPR036640">
    <property type="entry name" value="ABC1_TM_sf"/>
</dbReference>
<evidence type="ECO:0000256" key="1">
    <source>
        <dbReference type="ARBA" id="ARBA00004141"/>
    </source>
</evidence>
<feature type="transmembrane region" description="Helical" evidence="5">
    <location>
        <begin position="122"/>
        <end position="141"/>
    </location>
</feature>
<keyword evidence="2 5" id="KW-0812">Transmembrane</keyword>
<dbReference type="PANTHER" id="PTHR43394:SF1">
    <property type="entry name" value="ATP-BINDING CASSETTE SUB-FAMILY B MEMBER 10, MITOCHONDRIAL"/>
    <property type="match status" value="1"/>
</dbReference>
<comment type="caution">
    <text evidence="7">The sequence shown here is derived from an EMBL/GenBank/DDBJ whole genome shotgun (WGS) entry which is preliminary data.</text>
</comment>
<evidence type="ECO:0000313" key="7">
    <source>
        <dbReference type="EMBL" id="EKC48331.1"/>
    </source>
</evidence>
<dbReference type="CDD" id="cd18547">
    <property type="entry name" value="ABC_6TM_Tm288_like"/>
    <property type="match status" value="1"/>
</dbReference>
<evidence type="ECO:0000259" key="6">
    <source>
        <dbReference type="PROSITE" id="PS50929"/>
    </source>
</evidence>
<dbReference type="GO" id="GO:0015421">
    <property type="term" value="F:ABC-type oligopeptide transporter activity"/>
    <property type="evidence" value="ECO:0007669"/>
    <property type="project" value="TreeGrafter"/>
</dbReference>
<reference evidence="7" key="1">
    <citation type="journal article" date="2013" name="Environ. Microbiol.">
        <title>Microbiota from the distal guts of lean and obese adolescents exhibit partial functional redundancy besides clear differences in community structure.</title>
        <authorList>
            <person name="Ferrer M."/>
            <person name="Ruiz A."/>
            <person name="Lanza F."/>
            <person name="Haange S.B."/>
            <person name="Oberbach A."/>
            <person name="Till H."/>
            <person name="Bargiela R."/>
            <person name="Campoy C."/>
            <person name="Segura M.T."/>
            <person name="Richter M."/>
            <person name="von Bergen M."/>
            <person name="Seifert J."/>
            <person name="Suarez A."/>
        </authorList>
    </citation>
    <scope>NUCLEOTIDE SEQUENCE</scope>
</reference>
<protein>
    <submittedName>
        <fullName evidence="7">ABC-type multidrug transport system, ATPase and permease component</fullName>
    </submittedName>
</protein>
<dbReference type="InterPro" id="IPR039421">
    <property type="entry name" value="Type_1_exporter"/>
</dbReference>
<gene>
    <name evidence="7" type="ORF">LEA_18926</name>
</gene>
<dbReference type="GO" id="GO:0016020">
    <property type="term" value="C:membrane"/>
    <property type="evidence" value="ECO:0007669"/>
    <property type="project" value="UniProtKB-SubCell"/>
</dbReference>
<comment type="subcellular location">
    <subcellularLocation>
        <location evidence="1">Membrane</location>
        <topology evidence="1">Multi-pass membrane protein</topology>
    </subcellularLocation>
</comment>
<dbReference type="SUPFAM" id="SSF90123">
    <property type="entry name" value="ABC transporter transmembrane region"/>
    <property type="match status" value="1"/>
</dbReference>
<dbReference type="Gene3D" id="1.20.1560.10">
    <property type="entry name" value="ABC transporter type 1, transmembrane domain"/>
    <property type="match status" value="1"/>
</dbReference>
<name>K1SLV3_9ZZZZ</name>
<feature type="domain" description="ABC transmembrane type-1" evidence="6">
    <location>
        <begin position="3"/>
        <end position="206"/>
    </location>
</feature>
<feature type="transmembrane region" description="Helical" evidence="5">
    <location>
        <begin position="147"/>
        <end position="166"/>
    </location>
</feature>
<organism evidence="7">
    <name type="scientific">human gut metagenome</name>
    <dbReference type="NCBI Taxonomy" id="408170"/>
    <lineage>
        <taxon>unclassified sequences</taxon>
        <taxon>metagenomes</taxon>
        <taxon>organismal metagenomes</taxon>
    </lineage>
</organism>
<dbReference type="PANTHER" id="PTHR43394">
    <property type="entry name" value="ATP-DEPENDENT PERMEASE MDL1, MITOCHONDRIAL"/>
    <property type="match status" value="1"/>
</dbReference>
<dbReference type="EMBL" id="AJWY01012999">
    <property type="protein sequence ID" value="EKC48331.1"/>
    <property type="molecule type" value="Genomic_DNA"/>
</dbReference>
<evidence type="ECO:0000256" key="3">
    <source>
        <dbReference type="ARBA" id="ARBA00022989"/>
    </source>
</evidence>
<keyword evidence="4 5" id="KW-0472">Membrane</keyword>
<keyword evidence="3 5" id="KW-1133">Transmembrane helix</keyword>
<evidence type="ECO:0000256" key="4">
    <source>
        <dbReference type="ARBA" id="ARBA00023136"/>
    </source>
</evidence>
<evidence type="ECO:0000256" key="5">
    <source>
        <dbReference type="SAM" id="Phobius"/>
    </source>
</evidence>
<dbReference type="AlphaFoldDB" id="K1SLV3"/>